<evidence type="ECO:0000313" key="1">
    <source>
        <dbReference type="EMBL" id="OGF53209.1"/>
    </source>
</evidence>
<dbReference type="InterPro" id="IPR028082">
    <property type="entry name" value="Peripla_BP_I"/>
</dbReference>
<reference evidence="1 2" key="1">
    <citation type="journal article" date="2016" name="Nat. Commun.">
        <title>Thousands of microbial genomes shed light on interconnected biogeochemical processes in an aquifer system.</title>
        <authorList>
            <person name="Anantharaman K."/>
            <person name="Brown C.T."/>
            <person name="Hug L.A."/>
            <person name="Sharon I."/>
            <person name="Castelle C.J."/>
            <person name="Probst A.J."/>
            <person name="Thomas B.C."/>
            <person name="Singh A."/>
            <person name="Wilkins M.J."/>
            <person name="Karaoz U."/>
            <person name="Brodie E.L."/>
            <person name="Williams K.H."/>
            <person name="Hubbard S.S."/>
            <person name="Banfield J.F."/>
        </authorList>
    </citation>
    <scope>NUCLEOTIDE SEQUENCE [LARGE SCALE GENOMIC DNA]</scope>
    <source>
        <strain evidence="2">RBG_16_55_9</strain>
    </source>
</reference>
<sequence>MVQAGVTNFDLLVDGNKNQDLITRLVGSIGTGPLEGKVGSAPALAPGAGGDAYATEYRKRLSEDPFVFTPHSFDALALLALAIEKAGKYEGPAIRDNIRSVANPEGTVYTVGQLGQALADIKAGKDVNYEGASGSVDLDAAGEPVGPVGTWKIVAGKIVDDPVPYSCAAGNPPTCTPP</sequence>
<proteinExistence type="predicted"/>
<protein>
    <recommendedName>
        <fullName evidence="3">Leucine-binding protein domain-containing protein</fullName>
    </recommendedName>
</protein>
<dbReference type="STRING" id="1817864.A2Z21_03385"/>
<accession>A0A1F5UQ09</accession>
<dbReference type="Gene3D" id="3.40.50.2300">
    <property type="match status" value="1"/>
</dbReference>
<dbReference type="EMBL" id="MFGX01000110">
    <property type="protein sequence ID" value="OGF53209.1"/>
    <property type="molecule type" value="Genomic_DNA"/>
</dbReference>
<name>A0A1F5UQ09_FRAXR</name>
<gene>
    <name evidence="1" type="ORF">A2Z21_03385</name>
</gene>
<evidence type="ECO:0008006" key="3">
    <source>
        <dbReference type="Google" id="ProtNLM"/>
    </source>
</evidence>
<dbReference type="AlphaFoldDB" id="A0A1F5UQ09"/>
<dbReference type="Proteomes" id="UP000179157">
    <property type="component" value="Unassembled WGS sequence"/>
</dbReference>
<dbReference type="SUPFAM" id="SSF53822">
    <property type="entry name" value="Periplasmic binding protein-like I"/>
    <property type="match status" value="1"/>
</dbReference>
<organism evidence="1 2">
    <name type="scientific">Fraserbacteria sp. (strain RBG_16_55_9)</name>
    <dbReference type="NCBI Taxonomy" id="1817864"/>
    <lineage>
        <taxon>Bacteria</taxon>
        <taxon>Candidatus Fraseribacteriota</taxon>
    </lineage>
</organism>
<comment type="caution">
    <text evidence="1">The sequence shown here is derived from an EMBL/GenBank/DDBJ whole genome shotgun (WGS) entry which is preliminary data.</text>
</comment>
<evidence type="ECO:0000313" key="2">
    <source>
        <dbReference type="Proteomes" id="UP000179157"/>
    </source>
</evidence>